<keyword evidence="7" id="KW-1185">Reference proteome</keyword>
<dbReference type="PANTHER" id="PTHR30537">
    <property type="entry name" value="HTH-TYPE TRANSCRIPTIONAL REGULATOR"/>
    <property type="match status" value="1"/>
</dbReference>
<dbReference type="PRINTS" id="PR00039">
    <property type="entry name" value="HTHLYSR"/>
</dbReference>
<proteinExistence type="inferred from homology"/>
<dbReference type="InterPro" id="IPR036388">
    <property type="entry name" value="WH-like_DNA-bd_sf"/>
</dbReference>
<dbReference type="InterPro" id="IPR005119">
    <property type="entry name" value="LysR_subst-bd"/>
</dbReference>
<evidence type="ECO:0000259" key="5">
    <source>
        <dbReference type="PROSITE" id="PS50931"/>
    </source>
</evidence>
<evidence type="ECO:0000313" key="6">
    <source>
        <dbReference type="EMBL" id="MDR0182019.1"/>
    </source>
</evidence>
<dbReference type="Gene3D" id="3.40.190.290">
    <property type="match status" value="1"/>
</dbReference>
<protein>
    <submittedName>
        <fullName evidence="6">LysR family transcriptional regulator</fullName>
    </submittedName>
</protein>
<dbReference type="PROSITE" id="PS50931">
    <property type="entry name" value="HTH_LYSR"/>
    <property type="match status" value="1"/>
</dbReference>
<dbReference type="RefSeq" id="WP_309261180.1">
    <property type="nucleotide sequence ID" value="NZ_JARUHG010000001.1"/>
</dbReference>
<dbReference type="SUPFAM" id="SSF46785">
    <property type="entry name" value="Winged helix' DNA-binding domain"/>
    <property type="match status" value="1"/>
</dbReference>
<dbReference type="Pfam" id="PF00126">
    <property type="entry name" value="HTH_1"/>
    <property type="match status" value="1"/>
</dbReference>
<dbReference type="EMBL" id="JARUHG010000001">
    <property type="protein sequence ID" value="MDR0182019.1"/>
    <property type="molecule type" value="Genomic_DNA"/>
</dbReference>
<sequence>MSTIPIAHKLTSSPSAWVRFPTNFTHVVAFISVAREGNFARAADRLGVGRSAVSRSVRKLEDHLGARLLSRTTRSVSLTGEGQAFYDACWPGVAQIVLAMEELQELRAGPPAGELRIAAPQSFGRQVVAPLLAEFQALYPALSLELRLGEGAVDFAADRIDVAFRDGDLEDRRVHARLLAPMQLQVHASRDYASRHGLPTSIEDLTRHACINLRLPNGRLQEWHFRSEERAHAVTPDARLVFNDSSLVLQAAIDGMGLAQLPACIGQDAVAAGKLMVCLDHVAPENRSHYICYLSRRQQPARIQAFVDFMTRRIREPA</sequence>
<dbReference type="CDD" id="cd08422">
    <property type="entry name" value="PBP2_CrgA_like"/>
    <property type="match status" value="1"/>
</dbReference>
<dbReference type="InterPro" id="IPR036390">
    <property type="entry name" value="WH_DNA-bd_sf"/>
</dbReference>
<dbReference type="InterPro" id="IPR000847">
    <property type="entry name" value="LysR_HTH_N"/>
</dbReference>
<keyword evidence="4" id="KW-0804">Transcription</keyword>
<dbReference type="Gene3D" id="1.10.10.10">
    <property type="entry name" value="Winged helix-like DNA-binding domain superfamily/Winged helix DNA-binding domain"/>
    <property type="match status" value="1"/>
</dbReference>
<evidence type="ECO:0000256" key="4">
    <source>
        <dbReference type="ARBA" id="ARBA00023163"/>
    </source>
</evidence>
<comment type="caution">
    <text evidence="6">The sequence shown here is derived from an EMBL/GenBank/DDBJ whole genome shotgun (WGS) entry which is preliminary data.</text>
</comment>
<organism evidence="6 7">
    <name type="scientific">Lysobacter arvi</name>
    <dbReference type="NCBI Taxonomy" id="3038776"/>
    <lineage>
        <taxon>Bacteria</taxon>
        <taxon>Pseudomonadati</taxon>
        <taxon>Pseudomonadota</taxon>
        <taxon>Gammaproteobacteria</taxon>
        <taxon>Lysobacterales</taxon>
        <taxon>Lysobacteraceae</taxon>
        <taxon>Lysobacter</taxon>
    </lineage>
</organism>
<accession>A0ABU1CC81</accession>
<dbReference type="SUPFAM" id="SSF53850">
    <property type="entry name" value="Periplasmic binding protein-like II"/>
    <property type="match status" value="1"/>
</dbReference>
<name>A0ABU1CC81_9GAMM</name>
<keyword evidence="2" id="KW-0805">Transcription regulation</keyword>
<reference evidence="6 7" key="1">
    <citation type="submission" date="2023-04" db="EMBL/GenBank/DDBJ databases">
        <title>Lysobacter sp. strain UC isolated from soil sample.</title>
        <authorList>
            <person name="Choksket S."/>
            <person name="Harshvardhan F."/>
            <person name="Rana R."/>
            <person name="Patil P.B."/>
            <person name="Korpole S."/>
        </authorList>
    </citation>
    <scope>NUCLEOTIDE SEQUENCE [LARGE SCALE GENOMIC DNA]</scope>
    <source>
        <strain evidence="6 7">UC</strain>
    </source>
</reference>
<evidence type="ECO:0000256" key="1">
    <source>
        <dbReference type="ARBA" id="ARBA00009437"/>
    </source>
</evidence>
<dbReference type="PANTHER" id="PTHR30537:SF1">
    <property type="entry name" value="HTH-TYPE TRANSCRIPTIONAL REGULATOR PGRR"/>
    <property type="match status" value="1"/>
</dbReference>
<keyword evidence="3" id="KW-0238">DNA-binding</keyword>
<dbReference type="Proteomes" id="UP001233535">
    <property type="component" value="Unassembled WGS sequence"/>
</dbReference>
<evidence type="ECO:0000256" key="3">
    <source>
        <dbReference type="ARBA" id="ARBA00023125"/>
    </source>
</evidence>
<dbReference type="InterPro" id="IPR058163">
    <property type="entry name" value="LysR-type_TF_proteobact-type"/>
</dbReference>
<evidence type="ECO:0000313" key="7">
    <source>
        <dbReference type="Proteomes" id="UP001233535"/>
    </source>
</evidence>
<gene>
    <name evidence="6" type="ORF">P8609_03415</name>
</gene>
<dbReference type="Pfam" id="PF03466">
    <property type="entry name" value="LysR_substrate"/>
    <property type="match status" value="1"/>
</dbReference>
<evidence type="ECO:0000256" key="2">
    <source>
        <dbReference type="ARBA" id="ARBA00023015"/>
    </source>
</evidence>
<comment type="similarity">
    <text evidence="1">Belongs to the LysR transcriptional regulatory family.</text>
</comment>
<feature type="domain" description="HTH lysR-type" evidence="5">
    <location>
        <begin position="22"/>
        <end position="79"/>
    </location>
</feature>